<dbReference type="Pfam" id="PF08621">
    <property type="entry name" value="RPAP1_N"/>
    <property type="match status" value="1"/>
</dbReference>
<protein>
    <recommendedName>
        <fullName evidence="11">RNA polymerase II-associated protein 1</fullName>
    </recommendedName>
</protein>
<comment type="similarity">
    <text evidence="2">Belongs to the RPAP1 family.</text>
</comment>
<comment type="subcellular location">
    <subcellularLocation>
        <location evidence="1">Nucleus</location>
    </subcellularLocation>
</comment>
<keyword evidence="10" id="KW-1185">Reference proteome</keyword>
<dbReference type="InterPro" id="IPR057989">
    <property type="entry name" value="TPR_RPAP1/MINIYO-like"/>
</dbReference>
<evidence type="ECO:0000259" key="7">
    <source>
        <dbReference type="Pfam" id="PF08621"/>
    </source>
</evidence>
<gene>
    <name evidence="9" type="ORF">HERILL_LOCUS5174</name>
</gene>
<accession>A0A7R8YQX4</accession>
<evidence type="ECO:0000256" key="1">
    <source>
        <dbReference type="ARBA" id="ARBA00004123"/>
    </source>
</evidence>
<keyword evidence="3" id="KW-0804">Transcription</keyword>
<dbReference type="SUPFAM" id="SSF48371">
    <property type="entry name" value="ARM repeat"/>
    <property type="match status" value="1"/>
</dbReference>
<dbReference type="InterPro" id="IPR013929">
    <property type="entry name" value="RPAP1_C"/>
</dbReference>
<dbReference type="Pfam" id="PF08620">
    <property type="entry name" value="RPAP1_C"/>
    <property type="match status" value="1"/>
</dbReference>
<evidence type="ECO:0000256" key="3">
    <source>
        <dbReference type="ARBA" id="ARBA00023163"/>
    </source>
</evidence>
<name>A0A7R8YQX4_HERIL</name>
<reference evidence="9 10" key="1">
    <citation type="submission" date="2020-11" db="EMBL/GenBank/DDBJ databases">
        <authorList>
            <person name="Wallbank WR R."/>
            <person name="Pardo Diaz C."/>
            <person name="Kozak K."/>
            <person name="Martin S."/>
            <person name="Jiggins C."/>
            <person name="Moest M."/>
            <person name="Warren A I."/>
            <person name="Generalovic N T."/>
            <person name="Byers J.R.P. K."/>
            <person name="Montejo-Kovacevich G."/>
            <person name="Yen C E."/>
        </authorList>
    </citation>
    <scope>NUCLEOTIDE SEQUENCE [LARGE SCALE GENOMIC DNA]</scope>
</reference>
<dbReference type="InterPro" id="IPR016024">
    <property type="entry name" value="ARM-type_fold"/>
</dbReference>
<feature type="domain" description="RPAP1 C-terminal" evidence="6">
    <location>
        <begin position="298"/>
        <end position="364"/>
    </location>
</feature>
<dbReference type="Proteomes" id="UP000594454">
    <property type="component" value="Chromosome 2"/>
</dbReference>
<evidence type="ECO:0008006" key="11">
    <source>
        <dbReference type="Google" id="ProtNLM"/>
    </source>
</evidence>
<feature type="region of interest" description="Disordered" evidence="5">
    <location>
        <begin position="207"/>
        <end position="248"/>
    </location>
</feature>
<keyword evidence="4" id="KW-0539">Nucleus</keyword>
<dbReference type="PANTHER" id="PTHR21483">
    <property type="entry name" value="RNA POLYMERASE II-ASSOCIATED PROTEIN 1"/>
    <property type="match status" value="1"/>
</dbReference>
<dbReference type="PANTHER" id="PTHR21483:SF18">
    <property type="entry name" value="RNA POLYMERASE II-ASSOCIATED PROTEIN 1"/>
    <property type="match status" value="1"/>
</dbReference>
<evidence type="ECO:0000313" key="9">
    <source>
        <dbReference type="EMBL" id="CAD7082113.1"/>
    </source>
</evidence>
<evidence type="ECO:0000259" key="6">
    <source>
        <dbReference type="Pfam" id="PF08620"/>
    </source>
</evidence>
<dbReference type="FunCoup" id="A0A7R8YQX4">
    <property type="interactions" value="1515"/>
</dbReference>
<dbReference type="Pfam" id="PF25766">
    <property type="entry name" value="TPR_RPAP1"/>
    <property type="match status" value="1"/>
</dbReference>
<dbReference type="InterPro" id="IPR013930">
    <property type="entry name" value="RPAP1_N"/>
</dbReference>
<dbReference type="InParanoid" id="A0A7R8YQX4"/>
<feature type="region of interest" description="Disordered" evidence="5">
    <location>
        <begin position="28"/>
        <end position="69"/>
    </location>
</feature>
<feature type="domain" description="RPAP1 N-terminal" evidence="7">
    <location>
        <begin position="163"/>
        <end position="206"/>
    </location>
</feature>
<proteinExistence type="inferred from homology"/>
<feature type="compositionally biased region" description="Polar residues" evidence="5">
    <location>
        <begin position="213"/>
        <end position="223"/>
    </location>
</feature>
<dbReference type="AlphaFoldDB" id="A0A7R8YQX4"/>
<evidence type="ECO:0000259" key="8">
    <source>
        <dbReference type="Pfam" id="PF25766"/>
    </source>
</evidence>
<organism evidence="9 10">
    <name type="scientific">Hermetia illucens</name>
    <name type="common">Black soldier fly</name>
    <dbReference type="NCBI Taxonomy" id="343691"/>
    <lineage>
        <taxon>Eukaryota</taxon>
        <taxon>Metazoa</taxon>
        <taxon>Ecdysozoa</taxon>
        <taxon>Arthropoda</taxon>
        <taxon>Hexapoda</taxon>
        <taxon>Insecta</taxon>
        <taxon>Pterygota</taxon>
        <taxon>Neoptera</taxon>
        <taxon>Endopterygota</taxon>
        <taxon>Diptera</taxon>
        <taxon>Brachycera</taxon>
        <taxon>Stratiomyomorpha</taxon>
        <taxon>Stratiomyidae</taxon>
        <taxon>Hermetiinae</taxon>
        <taxon>Hermetia</taxon>
    </lineage>
</organism>
<dbReference type="OrthoDB" id="348201at2759"/>
<feature type="compositionally biased region" description="Acidic residues" evidence="5">
    <location>
        <begin position="237"/>
        <end position="246"/>
    </location>
</feature>
<evidence type="ECO:0000256" key="4">
    <source>
        <dbReference type="ARBA" id="ARBA00023242"/>
    </source>
</evidence>
<evidence type="ECO:0000313" key="10">
    <source>
        <dbReference type="Proteomes" id="UP000594454"/>
    </source>
</evidence>
<dbReference type="EMBL" id="LR899010">
    <property type="protein sequence ID" value="CAD7082113.1"/>
    <property type="molecule type" value="Genomic_DNA"/>
</dbReference>
<dbReference type="GO" id="GO:0006366">
    <property type="term" value="P:transcription by RNA polymerase II"/>
    <property type="evidence" value="ECO:0007669"/>
    <property type="project" value="InterPro"/>
</dbReference>
<dbReference type="InterPro" id="IPR039913">
    <property type="entry name" value="RPAP1/Rba50"/>
</dbReference>
<sequence>MNKRPKQTDTEDDVLQMQESFLAEKAKNPNFRPSAQVVRKDRGKKQSLFSKSRNHIECKDASKPTPESIILGDIVEKQVTAPKVPGSEEMDMDPQIDAGFPRVEKIQFTESSGGKSLFALSMERKRNQVSSSRAADDQPSAKTLKDNYGETSLLVEDTRTAKAIHEENLELIAQMKQEEILAEREKLLKSLDPGLLRFIEEKRKKQMEKCNNRPAQTSKSKTIQEIPPQPLRKPTEETMDLSDEDPTEKVGVEAVAEILKASESENWLHFDVIEKDKFDWMKDVPSQMAKLKPGETFEARFDWKGVLLPYNEPETDKDNRELYLHGDEPHRPGYTLQELFRLCRSNIIQQRVSAFGAISGMLNIYNQGFYDNILDLPITKIFFLLRFGFDENSTAILEVVSRALAMLFYNETDEVLLDLVTEAPEGYLQPILSVEQKNVGNIENVFSKMKLTSTPFSTKVDEDEDEESTTNMNDFQLAETDLIECLLRTNIVQRIYYILGIIRPENSTVESCLKILIRIARCGKDACNQIATNSELLKTLFECFLPRFENMAVQADEQFYNSPQHLVLKLFRVMISQHISFCINLSSYGLQERIQNYLYSRQDIKNKHIKVQIESLRILRSMMLTNFGGTIYRDLLPAFRYMLDWHYQYVIYGEGGPFLIRQHASALLNAIYSGTTVDAVPILGEKIAMCSCKWFYEATKLGITEFSQSTILASSLNCISRFAAVDKSHCLDFINKYLRQFIQSKSFVDYVSNLRFLSVLLKKSNDRKNIHPPLMGVGAVISTDESPQLIVSQKYPVYILNSILNIIQTLHTSDSNLIVDLINKIEIVESFTNYLENISMHLNRQLATSFLAKAEIRFAFKLLCFKPIREIMTKEVVLQAAYNIVCCMTSEHITEIETLFENILFDGDNLQFDGKVLSQWKGIFLDTFVYPHRIVIPATEISLSMPCSLPPLLPLDWPYLPLKTLLNKYLQQMSETIQPDPLELPESKIITITTEFTDLLERNGLTVTSPTEKLMYLMISFMGPNSEFLEPHMKEILRDAVQKFFRRSLDVDFQFNATFEGKSKFENLYVLFLDHFQAASYGDPTFSALVLVPLAQRYDNKWRKMVWSEHASVLRFLNCDENELLGGIDPLLQPIETDESLIRCYMQALNSNLLRMDTIPYKIAQHHVKHFMNQKQQK</sequence>
<dbReference type="OMA" id="KYFLQCV"/>
<evidence type="ECO:0000256" key="5">
    <source>
        <dbReference type="SAM" id="MobiDB-lite"/>
    </source>
</evidence>
<feature type="domain" description="RPAP1/MINIYO-like TPR repeats" evidence="8">
    <location>
        <begin position="958"/>
        <end position="1177"/>
    </location>
</feature>
<evidence type="ECO:0000256" key="2">
    <source>
        <dbReference type="ARBA" id="ARBA00009953"/>
    </source>
</evidence>